<dbReference type="Proteomes" id="UP000694392">
    <property type="component" value="Unplaced"/>
</dbReference>
<dbReference type="PIRSF" id="PIRSF016527">
    <property type="entry name" value="TNF_5"/>
    <property type="match status" value="1"/>
</dbReference>
<dbReference type="SMART" id="SM00207">
    <property type="entry name" value="TNF"/>
    <property type="match status" value="1"/>
</dbReference>
<evidence type="ECO:0000256" key="10">
    <source>
        <dbReference type="ARBA" id="ARBA00022968"/>
    </source>
</evidence>
<dbReference type="InterPro" id="IPR003263">
    <property type="entry name" value="CD40L"/>
</dbReference>
<comment type="subcellular location">
    <subcellularLocation>
        <location evidence="2">Cell membrane</location>
        <topology evidence="2">Single-pass type II membrane protein</topology>
    </subcellularLocation>
    <subcellularLocation>
        <location evidence="1">Cell surface</location>
    </subcellularLocation>
    <subcellularLocation>
        <location evidence="3">Secreted</location>
    </subcellularLocation>
</comment>
<dbReference type="CDD" id="cd00184">
    <property type="entry name" value="TNF"/>
    <property type="match status" value="1"/>
</dbReference>
<gene>
    <name evidence="21" type="primary">CD40LG</name>
</gene>
<evidence type="ECO:0000256" key="17">
    <source>
        <dbReference type="PIRSR" id="PIRSR016527-1"/>
    </source>
</evidence>
<keyword evidence="11 19" id="KW-1133">Transmembrane helix</keyword>
<dbReference type="AlphaFoldDB" id="A0A8D0HBG5"/>
<evidence type="ECO:0000256" key="14">
    <source>
        <dbReference type="ARBA" id="ARBA00023180"/>
    </source>
</evidence>
<keyword evidence="8" id="KW-0964">Secreted</keyword>
<dbReference type="GO" id="GO:0005174">
    <property type="term" value="F:CD40 receptor binding"/>
    <property type="evidence" value="ECO:0007669"/>
    <property type="project" value="UniProtKB-UniRule"/>
</dbReference>
<protein>
    <recommendedName>
        <fullName evidence="5 16">CD40 ligand</fullName>
        <shortName evidence="16">CD40-L</shortName>
    </recommendedName>
    <alternativeName>
        <fullName evidence="15 16">Tumor necrosis factor ligand superfamily member 5</fullName>
    </alternativeName>
</protein>
<evidence type="ECO:0000256" key="9">
    <source>
        <dbReference type="ARBA" id="ARBA00022692"/>
    </source>
</evidence>
<keyword evidence="7 16" id="KW-0202">Cytokine</keyword>
<evidence type="ECO:0000256" key="3">
    <source>
        <dbReference type="ARBA" id="ARBA00004613"/>
    </source>
</evidence>
<evidence type="ECO:0000256" key="11">
    <source>
        <dbReference type="ARBA" id="ARBA00022989"/>
    </source>
</evidence>
<evidence type="ECO:0000256" key="4">
    <source>
        <dbReference type="ARBA" id="ARBA00008670"/>
    </source>
</evidence>
<evidence type="ECO:0000256" key="7">
    <source>
        <dbReference type="ARBA" id="ARBA00022514"/>
    </source>
</evidence>
<evidence type="ECO:0000313" key="21">
    <source>
        <dbReference type="Ensembl" id="ENSSPUP00000019159.1"/>
    </source>
</evidence>
<dbReference type="GO" id="GO:0032753">
    <property type="term" value="P:positive regulation of interleukin-4 production"/>
    <property type="evidence" value="ECO:0007669"/>
    <property type="project" value="Ensembl"/>
</dbReference>
<dbReference type="Gene3D" id="2.60.120.40">
    <property type="match status" value="1"/>
</dbReference>
<evidence type="ECO:0000256" key="16">
    <source>
        <dbReference type="PIRNR" id="PIRNR016527"/>
    </source>
</evidence>
<feature type="domain" description="THD" evidence="20">
    <location>
        <begin position="120"/>
        <end position="257"/>
    </location>
</feature>
<comment type="similarity">
    <text evidence="4 16">Belongs to the tumor necrosis factor family.</text>
</comment>
<evidence type="ECO:0000256" key="12">
    <source>
        <dbReference type="ARBA" id="ARBA00023136"/>
    </source>
</evidence>
<dbReference type="GO" id="GO:0007229">
    <property type="term" value="P:integrin-mediated signaling pathway"/>
    <property type="evidence" value="ECO:0007669"/>
    <property type="project" value="Ensembl"/>
</dbReference>
<dbReference type="GO" id="GO:0043066">
    <property type="term" value="P:negative regulation of apoptotic process"/>
    <property type="evidence" value="ECO:0007669"/>
    <property type="project" value="Ensembl"/>
</dbReference>
<evidence type="ECO:0000313" key="22">
    <source>
        <dbReference type="Proteomes" id="UP000694392"/>
    </source>
</evidence>
<reference evidence="21" key="2">
    <citation type="submission" date="2025-09" db="UniProtKB">
        <authorList>
            <consortium name="Ensembl"/>
        </authorList>
    </citation>
    <scope>IDENTIFICATION</scope>
</reference>
<dbReference type="GO" id="GO:0032735">
    <property type="term" value="P:positive regulation of interleukin-12 production"/>
    <property type="evidence" value="ECO:0007669"/>
    <property type="project" value="Ensembl"/>
</dbReference>
<dbReference type="OMA" id="VSFCTKA"/>
<dbReference type="GO" id="GO:0042102">
    <property type="term" value="P:positive regulation of T cell proliferation"/>
    <property type="evidence" value="ECO:0007669"/>
    <property type="project" value="Ensembl"/>
</dbReference>
<evidence type="ECO:0000256" key="13">
    <source>
        <dbReference type="ARBA" id="ARBA00023157"/>
    </source>
</evidence>
<dbReference type="GO" id="GO:0030168">
    <property type="term" value="P:platelet activation"/>
    <property type="evidence" value="ECO:0007669"/>
    <property type="project" value="UniProtKB-UniRule"/>
</dbReference>
<dbReference type="GO" id="GO:0045190">
    <property type="term" value="P:isotype switching"/>
    <property type="evidence" value="ECO:0007669"/>
    <property type="project" value="Ensembl"/>
</dbReference>
<keyword evidence="22" id="KW-1185">Reference proteome</keyword>
<evidence type="ECO:0000256" key="15">
    <source>
        <dbReference type="ARBA" id="ARBA00033257"/>
    </source>
</evidence>
<dbReference type="GeneTree" id="ENSGT01130000278318"/>
<dbReference type="GO" id="GO:0005615">
    <property type="term" value="C:extracellular space"/>
    <property type="evidence" value="ECO:0007669"/>
    <property type="project" value="UniProtKB-KW"/>
</dbReference>
<evidence type="ECO:0000256" key="5">
    <source>
        <dbReference type="ARBA" id="ARBA00014276"/>
    </source>
</evidence>
<dbReference type="GO" id="GO:2000353">
    <property type="term" value="P:positive regulation of endothelial cell apoptotic process"/>
    <property type="evidence" value="ECO:0007669"/>
    <property type="project" value="Ensembl"/>
</dbReference>
<feature type="disulfide bond" evidence="18">
    <location>
        <begin position="175"/>
        <end position="214"/>
    </location>
</feature>
<comment type="subunit">
    <text evidence="16">Homotrimer.</text>
</comment>
<dbReference type="PROSITE" id="PS00251">
    <property type="entry name" value="THD_1"/>
    <property type="match status" value="1"/>
</dbReference>
<comment type="function">
    <text evidence="16">Cytokine that acts as a ligand to CD40/TNFRSF5. Costimulates T-cell proliferation and cytokine production. Involved in immunoglobulin class switching.</text>
</comment>
<keyword evidence="10" id="KW-0735">Signal-anchor</keyword>
<dbReference type="InterPro" id="IPR008983">
    <property type="entry name" value="Tumour_necrosis_fac-like_dom"/>
</dbReference>
<dbReference type="PRINTS" id="PR01702">
    <property type="entry name" value="CD40LIGAND"/>
</dbReference>
<dbReference type="GO" id="GO:0009897">
    <property type="term" value="C:external side of plasma membrane"/>
    <property type="evidence" value="ECO:0007669"/>
    <property type="project" value="Ensembl"/>
</dbReference>
<comment type="function">
    <molecule>CD40 ligand, soluble form</molecule>
    <text evidence="16">Acts as a ligand for integrins, specifically ITGA5:ITGB1 and ITGAV:ITGB3; both integrins and the CD40 receptor are required for activation of CD40-CD40LG signaling, which have cell-type dependent effects, such as B-cell activation, NF-kappa-B signaling and anti-apoptotic signaling.</text>
</comment>
<dbReference type="InterPro" id="IPR006052">
    <property type="entry name" value="TNF_dom"/>
</dbReference>
<dbReference type="GO" id="GO:0005125">
    <property type="term" value="F:cytokine activity"/>
    <property type="evidence" value="ECO:0007669"/>
    <property type="project" value="UniProtKB-KW"/>
</dbReference>
<dbReference type="GO" id="GO:0006954">
    <property type="term" value="P:inflammatory response"/>
    <property type="evidence" value="ECO:0007669"/>
    <property type="project" value="UniProtKB-UniRule"/>
</dbReference>
<dbReference type="PANTHER" id="PTHR11471:SF5">
    <property type="entry name" value="CD40 LIGAND"/>
    <property type="match status" value="1"/>
</dbReference>
<dbReference type="SUPFAM" id="SSF49842">
    <property type="entry name" value="TNF-like"/>
    <property type="match status" value="1"/>
</dbReference>
<evidence type="ECO:0000256" key="8">
    <source>
        <dbReference type="ARBA" id="ARBA00022525"/>
    </source>
</evidence>
<sequence length="258" mass="29153">MNEPYPPTTPARPISTSGAGSPVSMKMFMGFCAVFIIAQFLGTVLFCLYLNMRLDKTEGEITLHEDYLFLRRIQKCRKSEHTDPTLLDCKEIINRFQDLIGKGVEESHHEMQKDDRRPSIAIHLKGLQNSSKPVSVLQWQRMSYAPMNDVFAYHGGKLKVSRAGLYYIYSQVSFCTTSAQQAPFSAFLYLNLPSETDRLLLKGLDTPSPTEAFCDLHSIHLGGVFELRQGDTVFVNVTDSTKVNYALGGTYFVMFELH</sequence>
<organism evidence="21 22">
    <name type="scientific">Sphenodon punctatus</name>
    <name type="common">Tuatara</name>
    <name type="synonym">Hatteria punctata</name>
    <dbReference type="NCBI Taxonomy" id="8508"/>
    <lineage>
        <taxon>Eukaryota</taxon>
        <taxon>Metazoa</taxon>
        <taxon>Chordata</taxon>
        <taxon>Craniata</taxon>
        <taxon>Vertebrata</taxon>
        <taxon>Euteleostomi</taxon>
        <taxon>Lepidosauria</taxon>
        <taxon>Sphenodontia</taxon>
        <taxon>Sphenodontidae</taxon>
        <taxon>Sphenodon</taxon>
    </lineage>
</organism>
<reference evidence="21" key="1">
    <citation type="submission" date="2025-08" db="UniProtKB">
        <authorList>
            <consortium name="Ensembl"/>
        </authorList>
    </citation>
    <scope>IDENTIFICATION</scope>
</reference>
<keyword evidence="14" id="KW-0325">Glycoprotein</keyword>
<feature type="site" description="Cleavage" evidence="17">
    <location>
        <begin position="110"/>
        <end position="111"/>
    </location>
</feature>
<keyword evidence="13 18" id="KW-1015">Disulfide bond</keyword>
<keyword evidence="9 19" id="KW-0812">Transmembrane</keyword>
<dbReference type="GO" id="GO:0023035">
    <property type="term" value="P:CD40 signaling pathway"/>
    <property type="evidence" value="ECO:0007669"/>
    <property type="project" value="Ensembl"/>
</dbReference>
<accession>A0A8D0HBG5</accession>
<evidence type="ECO:0000259" key="20">
    <source>
        <dbReference type="PROSITE" id="PS50049"/>
    </source>
</evidence>
<dbReference type="Ensembl" id="ENSSPUT00000020406.1">
    <property type="protein sequence ID" value="ENSSPUP00000019159.1"/>
    <property type="gene ID" value="ENSSPUG00000014758.1"/>
</dbReference>
<evidence type="ECO:0000256" key="1">
    <source>
        <dbReference type="ARBA" id="ARBA00004241"/>
    </source>
</evidence>
<evidence type="ECO:0000256" key="2">
    <source>
        <dbReference type="ARBA" id="ARBA00004401"/>
    </source>
</evidence>
<dbReference type="InterPro" id="IPR021184">
    <property type="entry name" value="TNF_CS"/>
</dbReference>
<evidence type="ECO:0000256" key="19">
    <source>
        <dbReference type="SAM" id="Phobius"/>
    </source>
</evidence>
<dbReference type="PROSITE" id="PS50049">
    <property type="entry name" value="THD_2"/>
    <property type="match status" value="1"/>
</dbReference>
<dbReference type="Pfam" id="PF00229">
    <property type="entry name" value="TNF"/>
    <property type="match status" value="1"/>
</dbReference>
<dbReference type="GO" id="GO:0005794">
    <property type="term" value="C:Golgi apparatus"/>
    <property type="evidence" value="ECO:0007669"/>
    <property type="project" value="Ensembl"/>
</dbReference>
<feature type="transmembrane region" description="Helical" evidence="19">
    <location>
        <begin position="27"/>
        <end position="50"/>
    </location>
</feature>
<dbReference type="GO" id="GO:0005178">
    <property type="term" value="F:integrin binding"/>
    <property type="evidence" value="ECO:0007669"/>
    <property type="project" value="Ensembl"/>
</dbReference>
<dbReference type="GO" id="GO:0030183">
    <property type="term" value="P:B cell differentiation"/>
    <property type="evidence" value="ECO:0007669"/>
    <property type="project" value="Ensembl"/>
</dbReference>
<dbReference type="GO" id="GO:0042100">
    <property type="term" value="P:B cell proliferation"/>
    <property type="evidence" value="ECO:0007669"/>
    <property type="project" value="UniProtKB-UniRule"/>
</dbReference>
<dbReference type="GO" id="GO:0002637">
    <property type="term" value="P:regulation of immunoglobulin production"/>
    <property type="evidence" value="ECO:0007669"/>
    <property type="project" value="Ensembl"/>
</dbReference>
<dbReference type="GO" id="GO:0032733">
    <property type="term" value="P:positive regulation of interleukin-10 production"/>
    <property type="evidence" value="ECO:0007669"/>
    <property type="project" value="Ensembl"/>
</dbReference>
<dbReference type="GO" id="GO:0005164">
    <property type="term" value="F:tumor necrosis factor receptor binding"/>
    <property type="evidence" value="ECO:0007669"/>
    <property type="project" value="InterPro"/>
</dbReference>
<dbReference type="GO" id="GO:0043539">
    <property type="term" value="F:protein serine/threonine kinase activator activity"/>
    <property type="evidence" value="ECO:0007669"/>
    <property type="project" value="Ensembl"/>
</dbReference>
<dbReference type="PANTHER" id="PTHR11471">
    <property type="entry name" value="TUMOR NECROSIS FACTOR FAMILY MEMBER"/>
    <property type="match status" value="1"/>
</dbReference>
<name>A0A8D0HBG5_SPHPU</name>
<keyword evidence="6" id="KW-1003">Cell membrane</keyword>
<proteinExistence type="inferred from homology"/>
<evidence type="ECO:0000256" key="6">
    <source>
        <dbReference type="ARBA" id="ARBA00022475"/>
    </source>
</evidence>
<evidence type="ECO:0000256" key="18">
    <source>
        <dbReference type="PIRSR" id="PIRSR016527-2"/>
    </source>
</evidence>
<keyword evidence="12 19" id="KW-0472">Membrane</keyword>